<feature type="compositionally biased region" description="Basic and acidic residues" evidence="12">
    <location>
        <begin position="545"/>
        <end position="560"/>
    </location>
</feature>
<dbReference type="SUPFAM" id="SSF48464">
    <property type="entry name" value="ENTH/VHS domain"/>
    <property type="match status" value="1"/>
</dbReference>
<dbReference type="InterPro" id="IPR008942">
    <property type="entry name" value="ENTH_VHS"/>
</dbReference>
<evidence type="ECO:0000256" key="1">
    <source>
        <dbReference type="ARBA" id="ARBA00004125"/>
    </source>
</evidence>
<dbReference type="SMART" id="SM00064">
    <property type="entry name" value="FYVE"/>
    <property type="match status" value="1"/>
</dbReference>
<dbReference type="Gene3D" id="1.20.5.1940">
    <property type="match status" value="1"/>
</dbReference>
<sequence length="560" mass="61343">MSSWFSSSVSISDQIQKATDASLPSGEQDLALNLEICDLIRSKTVPAKDAMRALKKRLLNKNPNVQIATLHLTDVCIKNGGIHFLVEIASREFMDSVVLLVKPGNSAVTTFNQDVQKLALECIQNWAHAFEGQLQLSYVSQVYKQLKSEGYDFPASKQITSTFIDTSAPPEWVDSDTCMHSGTAFSFVNRKHHCRNCGGVFIQKHCNNYIPLPHFGINTPVRVCDNCYAKLKPGNGRGDTIFRKTATPVAGHQAPAIDGDMDEDLRRALELSLAESGVQSTTSSKPPAQLKSSTADQDDDMDLKAAIAASLKEMESENTTTTQTSSEYTIPSNQQPAAPLQPQPTKSWELTSNEVESINMYATLVDKMHSQPPGSILREKPLQELNDNISSLRPKLARTLAETVSRYDTLVDMNAKLSAALRLYDNMLEDRLSFAYGRQALSETSTGHSQPNYQQYQPYQQDAAFNNVPSYHANQPSAPTASTPIEYHTTNISAPPQPSAVPGYPPTTTPLAFDTGYGYMPSAPPPPSNDHTVTPDIAPNAAPVEAKKTDPKDEPLLIEL</sequence>
<dbReference type="Pfam" id="PF02809">
    <property type="entry name" value="UIM"/>
    <property type="match status" value="2"/>
</dbReference>
<accession>A0A0J9XE83</accession>
<feature type="region of interest" description="Disordered" evidence="12">
    <location>
        <begin position="274"/>
        <end position="301"/>
    </location>
</feature>
<proteinExistence type="inferred from homology"/>
<dbReference type="SMART" id="SM00288">
    <property type="entry name" value="VHS"/>
    <property type="match status" value="1"/>
</dbReference>
<evidence type="ECO:0000256" key="2">
    <source>
        <dbReference type="ARBA" id="ARBA00008597"/>
    </source>
</evidence>
<evidence type="ECO:0000259" key="13">
    <source>
        <dbReference type="PROSITE" id="PS50178"/>
    </source>
</evidence>
<dbReference type="GO" id="GO:0010008">
    <property type="term" value="C:endosome membrane"/>
    <property type="evidence" value="ECO:0007669"/>
    <property type="project" value="UniProtKB-SubCell"/>
</dbReference>
<dbReference type="InterPro" id="IPR003903">
    <property type="entry name" value="UIM_dom"/>
</dbReference>
<dbReference type="SMART" id="SM00726">
    <property type="entry name" value="UIM"/>
    <property type="match status" value="2"/>
</dbReference>
<dbReference type="CDD" id="cd21385">
    <property type="entry name" value="GAT_Vps27"/>
    <property type="match status" value="1"/>
</dbReference>
<dbReference type="PANTHER" id="PTHR47794">
    <property type="entry name" value="VACUOLAR PROTEIN SORTING-ASSOCIATED PROTEIN 27"/>
    <property type="match status" value="1"/>
</dbReference>
<keyword evidence="7 11" id="KW-0863">Zinc-finger</keyword>
<feature type="compositionally biased region" description="Low complexity" evidence="12">
    <location>
        <begin position="317"/>
        <end position="344"/>
    </location>
</feature>
<comment type="function">
    <text evidence="10">Component of the ESCRT-0 complex which is the sorting receptor for ubiquitinated cargo proteins at the multivesicular body (MVB) and recruits ESCRT-I to the MVB outer membrane.</text>
</comment>
<evidence type="ECO:0000256" key="3">
    <source>
        <dbReference type="ARBA" id="ARBA00017753"/>
    </source>
</evidence>
<evidence type="ECO:0000256" key="10">
    <source>
        <dbReference type="PIRNR" id="PIRNR036956"/>
    </source>
</evidence>
<dbReference type="Pfam" id="PF01363">
    <property type="entry name" value="FYVE"/>
    <property type="match status" value="1"/>
</dbReference>
<feature type="domain" description="FYVE-type" evidence="13">
    <location>
        <begin position="172"/>
        <end position="232"/>
    </location>
</feature>
<dbReference type="GO" id="GO:0043328">
    <property type="term" value="P:protein transport to vacuole involved in ubiquitin-dependent protein catabolic process via the multivesicular body sorting pathway"/>
    <property type="evidence" value="ECO:0007669"/>
    <property type="project" value="TreeGrafter"/>
</dbReference>
<dbReference type="GO" id="GO:0033565">
    <property type="term" value="C:ESCRT-0 complex"/>
    <property type="evidence" value="ECO:0007669"/>
    <property type="project" value="TreeGrafter"/>
</dbReference>
<feature type="domain" description="VHS" evidence="14">
    <location>
        <begin position="20"/>
        <end position="154"/>
    </location>
</feature>
<keyword evidence="9 10" id="KW-0472">Membrane</keyword>
<comment type="subunit">
    <text evidence="10">Component of the ESCRT-0 complex composed of HSE1 and VPS27.</text>
</comment>
<dbReference type="InterPro" id="IPR017073">
    <property type="entry name" value="HGS/VPS27"/>
</dbReference>
<keyword evidence="6 10" id="KW-0967">Endosome</keyword>
<dbReference type="EMBL" id="CCBN010000011">
    <property type="protein sequence ID" value="CDO55611.1"/>
    <property type="molecule type" value="Genomic_DNA"/>
</dbReference>
<keyword evidence="8" id="KW-0862">Zinc</keyword>
<feature type="compositionally biased region" description="Polar residues" evidence="12">
    <location>
        <begin position="277"/>
        <end position="295"/>
    </location>
</feature>
<dbReference type="InterPro" id="IPR011011">
    <property type="entry name" value="Znf_FYVE_PHD"/>
</dbReference>
<dbReference type="AlphaFoldDB" id="A0A0J9XE83"/>
<evidence type="ECO:0000259" key="14">
    <source>
        <dbReference type="PROSITE" id="PS50179"/>
    </source>
</evidence>
<dbReference type="Proteomes" id="UP000242525">
    <property type="component" value="Unassembled WGS sequence"/>
</dbReference>
<evidence type="ECO:0000256" key="12">
    <source>
        <dbReference type="SAM" id="MobiDB-lite"/>
    </source>
</evidence>
<evidence type="ECO:0000313" key="16">
    <source>
        <dbReference type="Proteomes" id="UP000242525"/>
    </source>
</evidence>
<dbReference type="Gene3D" id="1.25.40.90">
    <property type="match status" value="1"/>
</dbReference>
<dbReference type="STRING" id="1173061.A0A0J9XE83"/>
<dbReference type="PIRSF" id="PIRSF036956">
    <property type="entry name" value="Hrs_Vps27"/>
    <property type="match status" value="1"/>
</dbReference>
<evidence type="ECO:0000256" key="8">
    <source>
        <dbReference type="ARBA" id="ARBA00022833"/>
    </source>
</evidence>
<dbReference type="Pfam" id="PF00790">
    <property type="entry name" value="VHS"/>
    <property type="match status" value="1"/>
</dbReference>
<evidence type="ECO:0000256" key="11">
    <source>
        <dbReference type="PROSITE-ProRule" id="PRU00091"/>
    </source>
</evidence>
<dbReference type="InterPro" id="IPR049425">
    <property type="entry name" value="Vps27_GAT-like"/>
</dbReference>
<comment type="similarity">
    <text evidence="2 10">Belongs to the VPS27 family.</text>
</comment>
<keyword evidence="4" id="KW-0479">Metal-binding</keyword>
<dbReference type="CDD" id="cd16979">
    <property type="entry name" value="VHS_Vps27"/>
    <property type="match status" value="1"/>
</dbReference>
<evidence type="ECO:0000256" key="5">
    <source>
        <dbReference type="ARBA" id="ARBA00022737"/>
    </source>
</evidence>
<organism evidence="15 16">
    <name type="scientific">Geotrichum candidum</name>
    <name type="common">Oospora lactis</name>
    <name type="synonym">Dipodascus geotrichum</name>
    <dbReference type="NCBI Taxonomy" id="1173061"/>
    <lineage>
        <taxon>Eukaryota</taxon>
        <taxon>Fungi</taxon>
        <taxon>Dikarya</taxon>
        <taxon>Ascomycota</taxon>
        <taxon>Saccharomycotina</taxon>
        <taxon>Dipodascomycetes</taxon>
        <taxon>Dipodascales</taxon>
        <taxon>Dipodascaceae</taxon>
        <taxon>Geotrichum</taxon>
    </lineage>
</organism>
<dbReference type="InterPro" id="IPR013083">
    <property type="entry name" value="Znf_RING/FYVE/PHD"/>
</dbReference>
<keyword evidence="16" id="KW-1185">Reference proteome</keyword>
<evidence type="ECO:0000256" key="7">
    <source>
        <dbReference type="ARBA" id="ARBA00022771"/>
    </source>
</evidence>
<evidence type="ECO:0000313" key="15">
    <source>
        <dbReference type="EMBL" id="CDO55611.1"/>
    </source>
</evidence>
<protein>
    <recommendedName>
        <fullName evidence="3 10">Vacuolar protein sorting-associated protein 27</fullName>
    </recommendedName>
</protein>
<dbReference type="GO" id="GO:0032266">
    <property type="term" value="F:phosphatidylinositol-3-phosphate binding"/>
    <property type="evidence" value="ECO:0007669"/>
    <property type="project" value="UniProtKB-ARBA"/>
</dbReference>
<dbReference type="InterPro" id="IPR000306">
    <property type="entry name" value="Znf_FYVE"/>
</dbReference>
<evidence type="ECO:0000256" key="9">
    <source>
        <dbReference type="ARBA" id="ARBA00023136"/>
    </source>
</evidence>
<dbReference type="PROSITE" id="PS50330">
    <property type="entry name" value="UIM"/>
    <property type="match status" value="2"/>
</dbReference>
<name>A0A0J9XE83_GEOCN</name>
<reference evidence="15" key="1">
    <citation type="submission" date="2014-03" db="EMBL/GenBank/DDBJ databases">
        <authorList>
            <person name="Casaregola S."/>
        </authorList>
    </citation>
    <scope>NUCLEOTIDE SEQUENCE [LARGE SCALE GENOMIC DNA]</scope>
    <source>
        <strain evidence="15">CLIB 918</strain>
    </source>
</reference>
<dbReference type="PANTHER" id="PTHR47794:SF1">
    <property type="entry name" value="VACUOLAR PROTEIN SORTING-ASSOCIATED PROTEIN 27"/>
    <property type="match status" value="1"/>
</dbReference>
<keyword evidence="5" id="KW-0677">Repeat</keyword>
<dbReference type="GO" id="GO:0006623">
    <property type="term" value="P:protein targeting to vacuole"/>
    <property type="evidence" value="ECO:0007669"/>
    <property type="project" value="TreeGrafter"/>
</dbReference>
<dbReference type="SUPFAM" id="SSF57903">
    <property type="entry name" value="FYVE/PHD zinc finger"/>
    <property type="match status" value="1"/>
</dbReference>
<feature type="region of interest" description="Disordered" evidence="12">
    <location>
        <begin position="494"/>
        <end position="560"/>
    </location>
</feature>
<dbReference type="PROSITE" id="PS50179">
    <property type="entry name" value="VHS"/>
    <property type="match status" value="1"/>
</dbReference>
<gene>
    <name evidence="15" type="ORF">BN980_GECA11s03794g</name>
</gene>
<dbReference type="PROSITE" id="PS50178">
    <property type="entry name" value="ZF_FYVE"/>
    <property type="match status" value="1"/>
</dbReference>
<evidence type="ECO:0000256" key="6">
    <source>
        <dbReference type="ARBA" id="ARBA00022753"/>
    </source>
</evidence>
<feature type="compositionally biased region" description="Pro residues" evidence="12">
    <location>
        <begin position="495"/>
        <end position="508"/>
    </location>
</feature>
<comment type="subcellular location">
    <subcellularLocation>
        <location evidence="1 10">Endosome membrane</location>
        <topology evidence="1 10">Peripheral membrane protein</topology>
        <orientation evidence="1 10">Cytoplasmic side</orientation>
    </subcellularLocation>
</comment>
<dbReference type="GO" id="GO:0043130">
    <property type="term" value="F:ubiquitin binding"/>
    <property type="evidence" value="ECO:0007669"/>
    <property type="project" value="InterPro"/>
</dbReference>
<dbReference type="Pfam" id="PF21356">
    <property type="entry name" value="Vps27_GAT-like"/>
    <property type="match status" value="1"/>
</dbReference>
<evidence type="ECO:0000256" key="4">
    <source>
        <dbReference type="ARBA" id="ARBA00022723"/>
    </source>
</evidence>
<dbReference type="Gene3D" id="6.10.140.100">
    <property type="match status" value="1"/>
</dbReference>
<dbReference type="InterPro" id="IPR002014">
    <property type="entry name" value="VHS_dom"/>
</dbReference>
<dbReference type="GO" id="GO:0008270">
    <property type="term" value="F:zinc ion binding"/>
    <property type="evidence" value="ECO:0007669"/>
    <property type="project" value="UniProtKB-KW"/>
</dbReference>
<dbReference type="Gene3D" id="3.30.40.10">
    <property type="entry name" value="Zinc/RING finger domain, C3HC4 (zinc finger)"/>
    <property type="match status" value="1"/>
</dbReference>
<dbReference type="OrthoDB" id="957735at2759"/>
<feature type="region of interest" description="Disordered" evidence="12">
    <location>
        <begin position="313"/>
        <end position="345"/>
    </location>
</feature>
<dbReference type="InterPro" id="IPR017455">
    <property type="entry name" value="Znf_FYVE-rel"/>
</dbReference>
<comment type="caution">
    <text evidence="15">The sequence shown here is derived from an EMBL/GenBank/DDBJ whole genome shotgun (WGS) entry which is preliminary data.</text>
</comment>